<sequence length="169" mass="19404">MNFFTFHDYYNNQVKLAFSSNPFSEQPGHVWVICVFKDQWLLTHHPRRGLEFPGGKVEAGETPQEAAKREVWEETGGEVNTIEYIGQYEVKGKADTVVKNIYFATIEDLIEKADYMETKGPVILENLPRDRKSLSNYSFIMKDEVLTHSLQFLSDNGLLPASQQRDLPS</sequence>
<dbReference type="CDD" id="cd04665">
    <property type="entry name" value="NUDIX_RppH"/>
    <property type="match status" value="1"/>
</dbReference>
<proteinExistence type="inferred from homology"/>
<evidence type="ECO:0000256" key="3">
    <source>
        <dbReference type="ARBA" id="ARBA00022723"/>
    </source>
</evidence>
<dbReference type="RefSeq" id="WP_054636400.1">
    <property type="nucleotide sequence ID" value="NZ_JBHSOZ010000003.1"/>
</dbReference>
<dbReference type="NCBIfam" id="TIGR02705">
    <property type="entry name" value="nudix_YtkD"/>
    <property type="match status" value="1"/>
</dbReference>
<evidence type="ECO:0000256" key="4">
    <source>
        <dbReference type="ARBA" id="ARBA00022801"/>
    </source>
</evidence>
<dbReference type="PROSITE" id="PS51462">
    <property type="entry name" value="NUDIX"/>
    <property type="match status" value="1"/>
</dbReference>
<dbReference type="PROSITE" id="PS00893">
    <property type="entry name" value="NUDIX_BOX"/>
    <property type="match status" value="1"/>
</dbReference>
<dbReference type="PANTHER" id="PTHR43758">
    <property type="entry name" value="7,8-DIHYDRO-8-OXOGUANINE TRIPHOSPHATASE"/>
    <property type="match status" value="1"/>
</dbReference>
<comment type="cofactor">
    <cofactor evidence="1">
        <name>Mg(2+)</name>
        <dbReference type="ChEBI" id="CHEBI:18420"/>
    </cofactor>
</comment>
<evidence type="ECO:0000313" key="9">
    <source>
        <dbReference type="Proteomes" id="UP001596142"/>
    </source>
</evidence>
<gene>
    <name evidence="8" type="primary">ytkD</name>
    <name evidence="8" type="ORF">ACFPU1_08740</name>
</gene>
<dbReference type="InterPro" id="IPR000086">
    <property type="entry name" value="NUDIX_hydrolase_dom"/>
</dbReference>
<dbReference type="Pfam" id="PF00293">
    <property type="entry name" value="NUDIX"/>
    <property type="match status" value="1"/>
</dbReference>
<evidence type="ECO:0000256" key="6">
    <source>
        <dbReference type="RuleBase" id="RU003476"/>
    </source>
</evidence>
<dbReference type="InterPro" id="IPR020476">
    <property type="entry name" value="Nudix_hydrolase"/>
</dbReference>
<comment type="similarity">
    <text evidence="2 6">Belongs to the Nudix hydrolase family.</text>
</comment>
<evidence type="ECO:0000259" key="7">
    <source>
        <dbReference type="PROSITE" id="PS51462"/>
    </source>
</evidence>
<evidence type="ECO:0000256" key="2">
    <source>
        <dbReference type="ARBA" id="ARBA00005582"/>
    </source>
</evidence>
<keyword evidence="9" id="KW-1185">Reference proteome</keyword>
<keyword evidence="3" id="KW-0479">Metal-binding</keyword>
<dbReference type="SUPFAM" id="SSF55811">
    <property type="entry name" value="Nudix"/>
    <property type="match status" value="1"/>
</dbReference>
<reference evidence="9" key="1">
    <citation type="journal article" date="2019" name="Int. J. Syst. Evol. Microbiol.">
        <title>The Global Catalogue of Microorganisms (GCM) 10K type strain sequencing project: providing services to taxonomists for standard genome sequencing and annotation.</title>
        <authorList>
            <consortium name="The Broad Institute Genomics Platform"/>
            <consortium name="The Broad Institute Genome Sequencing Center for Infectious Disease"/>
            <person name="Wu L."/>
            <person name="Ma J."/>
        </authorList>
    </citation>
    <scope>NUCLEOTIDE SEQUENCE [LARGE SCALE GENOMIC DNA]</scope>
    <source>
        <strain evidence="9">CECT 7184</strain>
    </source>
</reference>
<dbReference type="InterPro" id="IPR015797">
    <property type="entry name" value="NUDIX_hydrolase-like_dom_sf"/>
</dbReference>
<dbReference type="Proteomes" id="UP001596142">
    <property type="component" value="Unassembled WGS sequence"/>
</dbReference>
<evidence type="ECO:0000313" key="8">
    <source>
        <dbReference type="EMBL" id="MFC5712866.1"/>
    </source>
</evidence>
<comment type="caution">
    <text evidence="8">The sequence shown here is derived from an EMBL/GenBank/DDBJ whole genome shotgun (WGS) entry which is preliminary data.</text>
</comment>
<dbReference type="PRINTS" id="PR00502">
    <property type="entry name" value="NUDIXFAMILY"/>
</dbReference>
<protein>
    <submittedName>
        <fullName evidence="8">RNA deprotection pyrophosphohydrolase</fullName>
    </submittedName>
</protein>
<dbReference type="InterPro" id="IPR014078">
    <property type="entry name" value="Nudix_YtkD"/>
</dbReference>
<keyword evidence="5" id="KW-0460">Magnesium</keyword>
<evidence type="ECO:0000256" key="1">
    <source>
        <dbReference type="ARBA" id="ARBA00001946"/>
    </source>
</evidence>
<dbReference type="Gene3D" id="3.90.79.10">
    <property type="entry name" value="Nucleoside Triphosphate Pyrophosphohydrolase"/>
    <property type="match status" value="1"/>
</dbReference>
<dbReference type="EMBL" id="JBHSOZ010000003">
    <property type="protein sequence ID" value="MFC5712866.1"/>
    <property type="molecule type" value="Genomic_DNA"/>
</dbReference>
<organism evidence="8 9">
    <name type="scientific">Thalassorhabdus alkalitolerans</name>
    <dbReference type="NCBI Taxonomy" id="2282697"/>
    <lineage>
        <taxon>Bacteria</taxon>
        <taxon>Bacillati</taxon>
        <taxon>Bacillota</taxon>
        <taxon>Bacilli</taxon>
        <taxon>Bacillales</taxon>
        <taxon>Bacillaceae</taxon>
        <taxon>Thalassorhabdus</taxon>
    </lineage>
</organism>
<evidence type="ECO:0000256" key="5">
    <source>
        <dbReference type="ARBA" id="ARBA00022842"/>
    </source>
</evidence>
<dbReference type="InterPro" id="IPR020084">
    <property type="entry name" value="NUDIX_hydrolase_CS"/>
</dbReference>
<accession>A0ABW0YM83</accession>
<keyword evidence="4 6" id="KW-0378">Hydrolase</keyword>
<feature type="domain" description="Nudix hydrolase" evidence="7">
    <location>
        <begin position="13"/>
        <end position="169"/>
    </location>
</feature>
<name>A0ABW0YM83_9BACI</name>
<dbReference type="PANTHER" id="PTHR43758:SF8">
    <property type="entry name" value="8-OXO-DGTP DIPHOSPHATASE YTKD-RELATED"/>
    <property type="match status" value="1"/>
</dbReference>